<keyword evidence="3" id="KW-1185">Reference proteome</keyword>
<evidence type="ECO:0000313" key="3">
    <source>
        <dbReference type="Proteomes" id="UP000828390"/>
    </source>
</evidence>
<comment type="caution">
    <text evidence="2">The sequence shown here is derived from an EMBL/GenBank/DDBJ whole genome shotgun (WGS) entry which is preliminary data.</text>
</comment>
<evidence type="ECO:0000313" key="2">
    <source>
        <dbReference type="EMBL" id="KAH3696730.1"/>
    </source>
</evidence>
<organism evidence="2 3">
    <name type="scientific">Dreissena polymorpha</name>
    <name type="common">Zebra mussel</name>
    <name type="synonym">Mytilus polymorpha</name>
    <dbReference type="NCBI Taxonomy" id="45954"/>
    <lineage>
        <taxon>Eukaryota</taxon>
        <taxon>Metazoa</taxon>
        <taxon>Spiralia</taxon>
        <taxon>Lophotrochozoa</taxon>
        <taxon>Mollusca</taxon>
        <taxon>Bivalvia</taxon>
        <taxon>Autobranchia</taxon>
        <taxon>Heteroconchia</taxon>
        <taxon>Euheterodonta</taxon>
        <taxon>Imparidentia</taxon>
        <taxon>Neoheterodontei</taxon>
        <taxon>Myida</taxon>
        <taxon>Dreissenoidea</taxon>
        <taxon>Dreissenidae</taxon>
        <taxon>Dreissena</taxon>
    </lineage>
</organism>
<feature type="region of interest" description="Disordered" evidence="1">
    <location>
        <begin position="33"/>
        <end position="55"/>
    </location>
</feature>
<dbReference type="AlphaFoldDB" id="A0A9D4BID1"/>
<dbReference type="EMBL" id="JAIWYP010000016">
    <property type="protein sequence ID" value="KAH3696730.1"/>
    <property type="molecule type" value="Genomic_DNA"/>
</dbReference>
<reference evidence="2" key="2">
    <citation type="submission" date="2020-11" db="EMBL/GenBank/DDBJ databases">
        <authorList>
            <person name="McCartney M.A."/>
            <person name="Auch B."/>
            <person name="Kono T."/>
            <person name="Mallez S."/>
            <person name="Becker A."/>
            <person name="Gohl D.M."/>
            <person name="Silverstein K.A.T."/>
            <person name="Koren S."/>
            <person name="Bechman K.B."/>
            <person name="Herman A."/>
            <person name="Abrahante J.E."/>
            <person name="Garbe J."/>
        </authorList>
    </citation>
    <scope>NUCLEOTIDE SEQUENCE</scope>
    <source>
        <strain evidence="2">Duluth1</strain>
        <tissue evidence="2">Whole animal</tissue>
    </source>
</reference>
<sequence>MAPAAKQRRKSKEDALIDKTVAAVLEALSTRGVPSNVPEGAADTAAAPVTTNPTL</sequence>
<dbReference type="Proteomes" id="UP000828390">
    <property type="component" value="Unassembled WGS sequence"/>
</dbReference>
<proteinExistence type="predicted"/>
<reference evidence="2" key="1">
    <citation type="journal article" date="2019" name="bioRxiv">
        <title>The Genome of the Zebra Mussel, Dreissena polymorpha: A Resource for Invasive Species Research.</title>
        <authorList>
            <person name="McCartney M.A."/>
            <person name="Auch B."/>
            <person name="Kono T."/>
            <person name="Mallez S."/>
            <person name="Zhang Y."/>
            <person name="Obille A."/>
            <person name="Becker A."/>
            <person name="Abrahante J.E."/>
            <person name="Garbe J."/>
            <person name="Badalamenti J.P."/>
            <person name="Herman A."/>
            <person name="Mangelson H."/>
            <person name="Liachko I."/>
            <person name="Sullivan S."/>
            <person name="Sone E.D."/>
            <person name="Koren S."/>
            <person name="Silverstein K.A.T."/>
            <person name="Beckman K.B."/>
            <person name="Gohl D.M."/>
        </authorList>
    </citation>
    <scope>NUCLEOTIDE SEQUENCE</scope>
    <source>
        <strain evidence="2">Duluth1</strain>
        <tissue evidence="2">Whole animal</tissue>
    </source>
</reference>
<evidence type="ECO:0000256" key="1">
    <source>
        <dbReference type="SAM" id="MobiDB-lite"/>
    </source>
</evidence>
<accession>A0A9D4BID1</accession>
<name>A0A9D4BID1_DREPO</name>
<protein>
    <submittedName>
        <fullName evidence="2">Uncharacterized protein</fullName>
    </submittedName>
</protein>
<gene>
    <name evidence="2" type="ORF">DPMN_084206</name>
</gene>